<sequence>MSTQNDKESQYRKELIESCRKLSVDLDFHGSVEQFSFENEPYLSLEDRLCIAIVMGSKETVKRTLELGADANHVQKGMSIYQLAEAHKRAELLPLLKTFGVKPHSNKKLKKRNS</sequence>
<evidence type="ECO:0000313" key="2">
    <source>
        <dbReference type="EMBL" id="MCS5708040.1"/>
    </source>
</evidence>
<reference evidence="1" key="1">
    <citation type="submission" date="2015-09" db="EMBL/GenBank/DDBJ databases">
        <title>Draft Genome Sequences of Two Novel Amoeba-resistant Intranuclear Bacteria, Candidatus Berkiella cookevillensis and Candidatus Berkiella aquae.</title>
        <authorList>
            <person name="Mehari Y.T."/>
            <person name="Arivett B.A."/>
            <person name="Farone A.L."/>
            <person name="Gunderson J.H."/>
            <person name="Farone M.B."/>
        </authorList>
    </citation>
    <scope>NUCLEOTIDE SEQUENCE [LARGE SCALE GENOMIC DNA]</scope>
    <source>
        <strain evidence="1">CC99</strain>
    </source>
</reference>
<keyword evidence="3" id="KW-1185">Reference proteome</keyword>
<dbReference type="AlphaFoldDB" id="A0A0Q9YL58"/>
<accession>A0A0Q9YL58</accession>
<protein>
    <recommendedName>
        <fullName evidence="4">Ankyrin repeats (3 copies)</fullName>
    </recommendedName>
</protein>
<dbReference type="EMBL" id="LKHV02000001">
    <property type="protein sequence ID" value="MCS5708040.1"/>
    <property type="molecule type" value="Genomic_DNA"/>
</dbReference>
<dbReference type="Proteomes" id="UP000051494">
    <property type="component" value="Unassembled WGS sequence"/>
</dbReference>
<evidence type="ECO:0008006" key="4">
    <source>
        <dbReference type="Google" id="ProtNLM"/>
    </source>
</evidence>
<evidence type="ECO:0000313" key="1">
    <source>
        <dbReference type="EMBL" id="KRG17678.1"/>
    </source>
</evidence>
<evidence type="ECO:0000313" key="3">
    <source>
        <dbReference type="Proteomes" id="UP000051494"/>
    </source>
</evidence>
<reference evidence="2" key="3">
    <citation type="submission" date="2021-06" db="EMBL/GenBank/DDBJ databases">
        <title>Genomic Description and Analysis of Intracellular Bacteria, Candidatus Berkiella cookevillensis and Candidatus Berkiella aquae.</title>
        <authorList>
            <person name="Kidane D.T."/>
            <person name="Mehari Y.T."/>
            <person name="Rice F.C."/>
            <person name="Arivett B.A."/>
            <person name="Farone A.L."/>
            <person name="Berk S.G."/>
            <person name="Farone M.B."/>
        </authorList>
    </citation>
    <scope>NUCLEOTIDE SEQUENCE</scope>
    <source>
        <strain evidence="2">CC99</strain>
    </source>
</reference>
<proteinExistence type="predicted"/>
<dbReference type="EMBL" id="LKHV01000013">
    <property type="protein sequence ID" value="KRG17678.1"/>
    <property type="molecule type" value="Genomic_DNA"/>
</dbReference>
<dbReference type="RefSeq" id="WP_057625239.1">
    <property type="nucleotide sequence ID" value="NZ_LKHV02000001.1"/>
</dbReference>
<organism evidence="1">
    <name type="scientific">Candidatus Berkiella cookevillensis</name>
    <dbReference type="NCBI Taxonomy" id="437022"/>
    <lineage>
        <taxon>Bacteria</taxon>
        <taxon>Pseudomonadati</taxon>
        <taxon>Pseudomonadota</taxon>
        <taxon>Gammaproteobacteria</taxon>
        <taxon>Candidatus Berkiellales</taxon>
        <taxon>Candidatus Berkiellaceae</taxon>
        <taxon>Candidatus Berkiella</taxon>
    </lineage>
</organism>
<comment type="caution">
    <text evidence="1">The sequence shown here is derived from an EMBL/GenBank/DDBJ whole genome shotgun (WGS) entry which is preliminary data.</text>
</comment>
<name>A0A0Q9YL58_9GAMM</name>
<reference evidence="2" key="2">
    <citation type="journal article" date="2016" name="Genome Announc.">
        <title>Draft Genome Sequences of Two Novel Amoeba-Resistant Intranuclear Bacteria, 'Candidatus Berkiella cookevillensis' and 'Candidatus Berkiella aquae'.</title>
        <authorList>
            <person name="Mehari Y.T."/>
            <person name="Arivett B.A."/>
            <person name="Farone A.L."/>
            <person name="Gunderson J.H."/>
            <person name="Farone M.B."/>
        </authorList>
    </citation>
    <scope>NUCLEOTIDE SEQUENCE</scope>
    <source>
        <strain evidence="2">CC99</strain>
    </source>
</reference>
<gene>
    <name evidence="2" type="ORF">CC99x_003890</name>
    <name evidence="1" type="ORF">CC99x_02137</name>
</gene>